<name>A0A0J6XU84_9ACTN</name>
<evidence type="ECO:0000313" key="3">
    <source>
        <dbReference type="Proteomes" id="UP000035932"/>
    </source>
</evidence>
<evidence type="ECO:0000256" key="1">
    <source>
        <dbReference type="SAM" id="MobiDB-lite"/>
    </source>
</evidence>
<reference evidence="2 3" key="1">
    <citation type="submission" date="2015-06" db="EMBL/GenBank/DDBJ databases">
        <title>Recapitulation of the evolution of biosynthetic gene clusters reveals hidden chemical diversity on bacterial genomes.</title>
        <authorList>
            <person name="Cruz-Morales P."/>
            <person name="Martinez-Guerrero C."/>
            <person name="Morales-Escalante M.A."/>
            <person name="Yanez-Guerra L.A."/>
            <person name="Kopp J.F."/>
            <person name="Feldmann J."/>
            <person name="Ramos-Aboites H.E."/>
            <person name="Barona-Gomez F."/>
        </authorList>
    </citation>
    <scope>NUCLEOTIDE SEQUENCE [LARGE SCALE GENOMIC DNA]</scope>
    <source>
        <strain evidence="2 3">ATCC 31245</strain>
    </source>
</reference>
<evidence type="ECO:0000313" key="2">
    <source>
        <dbReference type="EMBL" id="KMO99690.1"/>
    </source>
</evidence>
<sequence>MSSENPTGARQWPGYRSKPSHDPGQSLVFPGPVPADLRALGREVRAADWPVRLAFRPSRLALLDTLCRWQTLRALACVHALAAGTADARLLDDLRVVPGPETAADPALSEVPGRLERYALALPPDLVDAVVREAGGLLADNRFTASVLAAGLSADSRPADTDEAVSRAVVLTSYWYETPEQRGALALAWSANLFIRSWLWWSASFAYGDPAGGIGITADPRPARPPASALPAWAAGLLERASG</sequence>
<dbReference type="OrthoDB" id="4085135at2"/>
<accession>A0A0J6XU84</accession>
<dbReference type="Proteomes" id="UP000035932">
    <property type="component" value="Unassembled WGS sequence"/>
</dbReference>
<organism evidence="2 3">
    <name type="scientific">Streptomyces roseus</name>
    <dbReference type="NCBI Taxonomy" id="66430"/>
    <lineage>
        <taxon>Bacteria</taxon>
        <taxon>Bacillati</taxon>
        <taxon>Actinomycetota</taxon>
        <taxon>Actinomycetes</taxon>
        <taxon>Kitasatosporales</taxon>
        <taxon>Streptomycetaceae</taxon>
        <taxon>Streptomyces</taxon>
    </lineage>
</organism>
<feature type="region of interest" description="Disordered" evidence="1">
    <location>
        <begin position="1"/>
        <end position="29"/>
    </location>
</feature>
<keyword evidence="3" id="KW-1185">Reference proteome</keyword>
<dbReference type="RefSeq" id="WP_048474603.1">
    <property type="nucleotide sequence ID" value="NZ_JBIRUD010000002.1"/>
</dbReference>
<comment type="caution">
    <text evidence="2">The sequence shown here is derived from an EMBL/GenBank/DDBJ whole genome shotgun (WGS) entry which is preliminary data.</text>
</comment>
<dbReference type="AlphaFoldDB" id="A0A0J6XU84"/>
<gene>
    <name evidence="2" type="ORF">ACS04_01615</name>
</gene>
<dbReference type="PATRIC" id="fig|66430.4.peg.5618"/>
<proteinExistence type="predicted"/>
<dbReference type="EMBL" id="LFML01000006">
    <property type="protein sequence ID" value="KMO99690.1"/>
    <property type="molecule type" value="Genomic_DNA"/>
</dbReference>
<protein>
    <submittedName>
        <fullName evidence="2">Uncharacterized protein</fullName>
    </submittedName>
</protein>